<feature type="compositionally biased region" description="Low complexity" evidence="1">
    <location>
        <begin position="102"/>
        <end position="115"/>
    </location>
</feature>
<feature type="region of interest" description="Disordered" evidence="1">
    <location>
        <begin position="1"/>
        <end position="21"/>
    </location>
</feature>
<dbReference type="PANTHER" id="PTHR35502:SF2">
    <property type="entry name" value="PROTEIN MICROTUBULE BINDING PROTEIN 2C"/>
    <property type="match status" value="1"/>
</dbReference>
<dbReference type="STRING" id="29655.A0A0K9PCR5"/>
<dbReference type="Gene3D" id="1.10.287.1490">
    <property type="match status" value="1"/>
</dbReference>
<dbReference type="Proteomes" id="UP000036987">
    <property type="component" value="Unassembled WGS sequence"/>
</dbReference>
<dbReference type="EMBL" id="LFYR01000981">
    <property type="protein sequence ID" value="KMZ66032.1"/>
    <property type="molecule type" value="Genomic_DNA"/>
</dbReference>
<feature type="compositionally biased region" description="Polar residues" evidence="1">
    <location>
        <begin position="126"/>
        <end position="146"/>
    </location>
</feature>
<feature type="compositionally biased region" description="Polar residues" evidence="1">
    <location>
        <begin position="1"/>
        <end position="12"/>
    </location>
</feature>
<reference evidence="3" key="1">
    <citation type="journal article" date="2016" name="Nature">
        <title>The genome of the seagrass Zostera marina reveals angiosperm adaptation to the sea.</title>
        <authorList>
            <person name="Olsen J.L."/>
            <person name="Rouze P."/>
            <person name="Verhelst B."/>
            <person name="Lin Y.-C."/>
            <person name="Bayer T."/>
            <person name="Collen J."/>
            <person name="Dattolo E."/>
            <person name="De Paoli E."/>
            <person name="Dittami S."/>
            <person name="Maumus F."/>
            <person name="Michel G."/>
            <person name="Kersting A."/>
            <person name="Lauritano C."/>
            <person name="Lohaus R."/>
            <person name="Toepel M."/>
            <person name="Tonon T."/>
            <person name="Vanneste K."/>
            <person name="Amirebrahimi M."/>
            <person name="Brakel J."/>
            <person name="Bostroem C."/>
            <person name="Chovatia M."/>
            <person name="Grimwood J."/>
            <person name="Jenkins J.W."/>
            <person name="Jueterbock A."/>
            <person name="Mraz A."/>
            <person name="Stam W.T."/>
            <person name="Tice H."/>
            <person name="Bornberg-Bauer E."/>
            <person name="Green P.J."/>
            <person name="Pearson G.A."/>
            <person name="Procaccini G."/>
            <person name="Duarte C.M."/>
            <person name="Schmutz J."/>
            <person name="Reusch T.B.H."/>
            <person name="Van de Peer Y."/>
        </authorList>
    </citation>
    <scope>NUCLEOTIDE SEQUENCE [LARGE SCALE GENOMIC DNA]</scope>
    <source>
        <strain evidence="3">cv. Finnish</strain>
    </source>
</reference>
<sequence>MERQRLQQNSQRPKLKMKQDVAIDSISDRQQCRTINLQINAKSSSSTPPHSPPPPVLPPNVSGNVDRGLYDDLVEIVPLIETLMDQRGNSAYKRSARMISTPNPTQQKKVPVKKQNGSRIVKDRITANSHSSGNSDDFSMLSSKKSSAQKDREEVSVLREQLDELQKKLLEKEDSFKSSQVTVDELKHQVCEKDEQLKSLHSELNTTKIKLADKQAAVESLDWQTREANNKVEKLQAETDSKNFEISAFMKFFQELMKNTTSTAPLVEETVFDTFDHLPNIDVDDDAIEETRLAYEAALAFAIENPCDEALIAAFHARTKLQSLVV</sequence>
<gene>
    <name evidence="2" type="ORF">ZOSMA_2G00430</name>
</gene>
<evidence type="ECO:0008006" key="4">
    <source>
        <dbReference type="Google" id="ProtNLM"/>
    </source>
</evidence>
<feature type="compositionally biased region" description="Pro residues" evidence="1">
    <location>
        <begin position="49"/>
        <end position="58"/>
    </location>
</feature>
<evidence type="ECO:0000313" key="2">
    <source>
        <dbReference type="EMBL" id="KMZ66032.1"/>
    </source>
</evidence>
<dbReference type="InterPro" id="IPR040289">
    <property type="entry name" value="MBP2C"/>
</dbReference>
<feature type="region of interest" description="Disordered" evidence="1">
    <location>
        <begin position="97"/>
        <end position="155"/>
    </location>
</feature>
<evidence type="ECO:0000313" key="3">
    <source>
        <dbReference type="Proteomes" id="UP000036987"/>
    </source>
</evidence>
<dbReference type="GO" id="GO:0010497">
    <property type="term" value="P:plasmodesmata-mediated intercellular transport"/>
    <property type="evidence" value="ECO:0007669"/>
    <property type="project" value="InterPro"/>
</dbReference>
<proteinExistence type="predicted"/>
<comment type="caution">
    <text evidence="2">The sequence shown here is derived from an EMBL/GenBank/DDBJ whole genome shotgun (WGS) entry which is preliminary data.</text>
</comment>
<accession>A0A0K9PCR5</accession>
<protein>
    <recommendedName>
        <fullName evidence="4">Movement protein binding protein 2C</fullName>
    </recommendedName>
</protein>
<dbReference type="OMA" id="SMQADIS"/>
<evidence type="ECO:0000256" key="1">
    <source>
        <dbReference type="SAM" id="MobiDB-lite"/>
    </source>
</evidence>
<organism evidence="2 3">
    <name type="scientific">Zostera marina</name>
    <name type="common">Eelgrass</name>
    <dbReference type="NCBI Taxonomy" id="29655"/>
    <lineage>
        <taxon>Eukaryota</taxon>
        <taxon>Viridiplantae</taxon>
        <taxon>Streptophyta</taxon>
        <taxon>Embryophyta</taxon>
        <taxon>Tracheophyta</taxon>
        <taxon>Spermatophyta</taxon>
        <taxon>Magnoliopsida</taxon>
        <taxon>Liliopsida</taxon>
        <taxon>Zosteraceae</taxon>
        <taxon>Zostera</taxon>
    </lineage>
</organism>
<keyword evidence="3" id="KW-1185">Reference proteome</keyword>
<name>A0A0K9PCR5_ZOSMR</name>
<dbReference type="AlphaFoldDB" id="A0A0K9PCR5"/>
<dbReference type="OrthoDB" id="1915670at2759"/>
<dbReference type="PANTHER" id="PTHR35502">
    <property type="entry name" value="PROTEIN MICROTUBULE BINDING PROTEIN 2C"/>
    <property type="match status" value="1"/>
</dbReference>
<feature type="region of interest" description="Disordered" evidence="1">
    <location>
        <begin position="39"/>
        <end position="64"/>
    </location>
</feature>
<dbReference type="GO" id="GO:0008017">
    <property type="term" value="F:microtubule binding"/>
    <property type="evidence" value="ECO:0007669"/>
    <property type="project" value="InterPro"/>
</dbReference>